<keyword evidence="2" id="KW-1185">Reference proteome</keyword>
<accession>A0A6N6ME06</accession>
<reference evidence="1 2" key="1">
    <citation type="submission" date="2019-09" db="EMBL/GenBank/DDBJ databases">
        <authorList>
            <person name="Cao W.R."/>
        </authorList>
    </citation>
    <scope>NUCLEOTIDE SEQUENCE [LARGE SCALE GENOMIC DNA]</scope>
    <source>
        <strain evidence="1 2">B1N29</strain>
    </source>
</reference>
<name>A0A6N6ME06_9FLAO</name>
<gene>
    <name evidence="1" type="ORF">F6U93_08385</name>
</gene>
<protein>
    <submittedName>
        <fullName evidence="1">Uncharacterized protein</fullName>
    </submittedName>
</protein>
<evidence type="ECO:0000313" key="2">
    <source>
        <dbReference type="Proteomes" id="UP000441333"/>
    </source>
</evidence>
<evidence type="ECO:0000313" key="1">
    <source>
        <dbReference type="EMBL" id="KAB1067949.1"/>
    </source>
</evidence>
<sequence>MLGETRIGFRFTYDDFCDIVGSQTSCWKNGIETSNGLVAVSETIDSDNYIISIQTGGTITNTYHFGSYSDIEIEIVQSSGINPKYVKQ</sequence>
<dbReference type="RefSeq" id="WP_150938762.1">
    <property type="nucleotide sequence ID" value="NZ_WAAT01000042.1"/>
</dbReference>
<comment type="caution">
    <text evidence="1">The sequence shown here is derived from an EMBL/GenBank/DDBJ whole genome shotgun (WGS) entry which is preliminary data.</text>
</comment>
<dbReference type="AlphaFoldDB" id="A0A6N6ME06"/>
<dbReference type="EMBL" id="WAAT01000042">
    <property type="protein sequence ID" value="KAB1067949.1"/>
    <property type="molecule type" value="Genomic_DNA"/>
</dbReference>
<proteinExistence type="predicted"/>
<dbReference type="Proteomes" id="UP000441333">
    <property type="component" value="Unassembled WGS sequence"/>
</dbReference>
<organism evidence="1 2">
    <name type="scientific">Pseudotamlana haliotis</name>
    <dbReference type="NCBI Taxonomy" id="2614804"/>
    <lineage>
        <taxon>Bacteria</taxon>
        <taxon>Pseudomonadati</taxon>
        <taxon>Bacteroidota</taxon>
        <taxon>Flavobacteriia</taxon>
        <taxon>Flavobacteriales</taxon>
        <taxon>Flavobacteriaceae</taxon>
        <taxon>Pseudotamlana</taxon>
    </lineage>
</organism>